<gene>
    <name evidence="2" type="primary">LOC110416154</name>
</gene>
<accession>A0A6J1AA89</accession>
<proteinExistence type="predicted"/>
<dbReference type="Proteomes" id="UP000504621">
    <property type="component" value="Unplaced"/>
</dbReference>
<name>A0A6J1AA89_9ROSI</name>
<protein>
    <submittedName>
        <fullName evidence="2">Uncharacterized protein LOC110416154</fullName>
    </submittedName>
</protein>
<sequence length="167" mass="19531">MVPRCSWFFLLHRPKFVLLYKCFQDGNRGVRQSLHGLIARFGRPTDNERSIFARRKSSPGFSKRLLQFIRWKMSELGWQLLQIFQENKLGSLSFVLFMDRKGRTRNNCKDDDGLIWMGCVAVGSRPSVLMPIGEEIQLRWLLPSIDFQIPGQSPWRKAIQGLRIRCC</sequence>
<evidence type="ECO:0000313" key="1">
    <source>
        <dbReference type="Proteomes" id="UP000504621"/>
    </source>
</evidence>
<dbReference type="RefSeq" id="XP_021283691.1">
    <property type="nucleotide sequence ID" value="XM_021428016.1"/>
</dbReference>
<evidence type="ECO:0000313" key="2">
    <source>
        <dbReference type="RefSeq" id="XP_021283691.1"/>
    </source>
</evidence>
<organism evidence="1 2">
    <name type="scientific">Herrania umbratica</name>
    <dbReference type="NCBI Taxonomy" id="108875"/>
    <lineage>
        <taxon>Eukaryota</taxon>
        <taxon>Viridiplantae</taxon>
        <taxon>Streptophyta</taxon>
        <taxon>Embryophyta</taxon>
        <taxon>Tracheophyta</taxon>
        <taxon>Spermatophyta</taxon>
        <taxon>Magnoliopsida</taxon>
        <taxon>eudicotyledons</taxon>
        <taxon>Gunneridae</taxon>
        <taxon>Pentapetalae</taxon>
        <taxon>rosids</taxon>
        <taxon>malvids</taxon>
        <taxon>Malvales</taxon>
        <taxon>Malvaceae</taxon>
        <taxon>Byttnerioideae</taxon>
        <taxon>Herrania</taxon>
    </lineage>
</organism>
<reference evidence="2" key="1">
    <citation type="submission" date="2025-08" db="UniProtKB">
        <authorList>
            <consortium name="RefSeq"/>
        </authorList>
    </citation>
    <scope>IDENTIFICATION</scope>
    <source>
        <tissue evidence="2">Leaf</tissue>
    </source>
</reference>
<dbReference type="GeneID" id="110416154"/>
<keyword evidence="1" id="KW-1185">Reference proteome</keyword>
<dbReference type="AlphaFoldDB" id="A0A6J1AA89"/>